<dbReference type="Proteomes" id="UP000247702">
    <property type="component" value="Unassembled WGS sequence"/>
</dbReference>
<dbReference type="PANTHER" id="PTHR46481:SF10">
    <property type="entry name" value="ZINC FINGER BED DOMAIN-CONTAINING PROTEIN 39"/>
    <property type="match status" value="1"/>
</dbReference>
<gene>
    <name evidence="8" type="ORF">RclHR1_06910001</name>
</gene>
<dbReference type="PANTHER" id="PTHR46481">
    <property type="entry name" value="ZINC FINGER BED DOMAIN-CONTAINING PROTEIN 4"/>
    <property type="match status" value="1"/>
</dbReference>
<feature type="domain" description="hAT-like transposase RNase-H fold" evidence="7">
    <location>
        <begin position="94"/>
        <end position="164"/>
    </location>
</feature>
<evidence type="ECO:0000256" key="4">
    <source>
        <dbReference type="ARBA" id="ARBA00022833"/>
    </source>
</evidence>
<sequence length="255" mass="29488">MKKIKHSTLRCDRLRELCSIENLTYYKSQLDVETRWNSTYYMIVKFQKMLRPIEMLAATDQDIKKFVPDAQGWIKINDTLTLLEPLEKATVLLSASSYPTISDVRFLFLGIQQHLNDYIGKEGFSQSEVASLILQKIDQYWEVVDSSTLASIVLDPRTKLTLFSTGEESTNAINAVKRRFSEYHTPMSQPAVINHDNGEVASTRDYFHQLKRRRLNNSTLNITRPSSGIYEEIDQYLALPCDDNVAPLLWWQAHF</sequence>
<dbReference type="InterPro" id="IPR052035">
    <property type="entry name" value="ZnF_BED_domain_contain"/>
</dbReference>
<protein>
    <recommendedName>
        <fullName evidence="7">hAT-like transposase RNase-H fold domain-containing protein</fullName>
    </recommendedName>
</protein>
<dbReference type="GO" id="GO:0003677">
    <property type="term" value="F:DNA binding"/>
    <property type="evidence" value="ECO:0007669"/>
    <property type="project" value="UniProtKB-KW"/>
</dbReference>
<accession>A0A2Z6RUY8</accession>
<comment type="caution">
    <text evidence="8">The sequence shown here is derived from an EMBL/GenBank/DDBJ whole genome shotgun (WGS) entry which is preliminary data.</text>
</comment>
<dbReference type="InterPro" id="IPR025525">
    <property type="entry name" value="hAT-like_transposase_RNase-H"/>
</dbReference>
<organism evidence="8 9">
    <name type="scientific">Rhizophagus clarus</name>
    <dbReference type="NCBI Taxonomy" id="94130"/>
    <lineage>
        <taxon>Eukaryota</taxon>
        <taxon>Fungi</taxon>
        <taxon>Fungi incertae sedis</taxon>
        <taxon>Mucoromycota</taxon>
        <taxon>Glomeromycotina</taxon>
        <taxon>Glomeromycetes</taxon>
        <taxon>Glomerales</taxon>
        <taxon>Glomeraceae</taxon>
        <taxon>Rhizophagus</taxon>
    </lineage>
</organism>
<dbReference type="GO" id="GO:0008270">
    <property type="term" value="F:zinc ion binding"/>
    <property type="evidence" value="ECO:0007669"/>
    <property type="project" value="UniProtKB-KW"/>
</dbReference>
<dbReference type="AlphaFoldDB" id="A0A2Z6RUY8"/>
<keyword evidence="6" id="KW-0539">Nucleus</keyword>
<evidence type="ECO:0000256" key="6">
    <source>
        <dbReference type="ARBA" id="ARBA00023242"/>
    </source>
</evidence>
<keyword evidence="5" id="KW-0238">DNA-binding</keyword>
<evidence type="ECO:0000256" key="2">
    <source>
        <dbReference type="ARBA" id="ARBA00022723"/>
    </source>
</evidence>
<name>A0A2Z6RUY8_9GLOM</name>
<reference evidence="8 9" key="1">
    <citation type="submission" date="2017-11" db="EMBL/GenBank/DDBJ databases">
        <title>The genome of Rhizophagus clarus HR1 reveals common genetic basis of auxotrophy among arbuscular mycorrhizal fungi.</title>
        <authorList>
            <person name="Kobayashi Y."/>
        </authorList>
    </citation>
    <scope>NUCLEOTIDE SEQUENCE [LARGE SCALE GENOMIC DNA]</scope>
    <source>
        <strain evidence="8 9">HR1</strain>
    </source>
</reference>
<evidence type="ECO:0000256" key="5">
    <source>
        <dbReference type="ARBA" id="ARBA00023125"/>
    </source>
</evidence>
<evidence type="ECO:0000256" key="1">
    <source>
        <dbReference type="ARBA" id="ARBA00004123"/>
    </source>
</evidence>
<evidence type="ECO:0000259" key="7">
    <source>
        <dbReference type="Pfam" id="PF14372"/>
    </source>
</evidence>
<evidence type="ECO:0000313" key="8">
    <source>
        <dbReference type="EMBL" id="GBC06554.1"/>
    </source>
</evidence>
<comment type="subcellular location">
    <subcellularLocation>
        <location evidence="1">Nucleus</location>
    </subcellularLocation>
</comment>
<dbReference type="EMBL" id="BEXD01004083">
    <property type="protein sequence ID" value="GBC06554.1"/>
    <property type="molecule type" value="Genomic_DNA"/>
</dbReference>
<keyword evidence="4" id="KW-0862">Zinc</keyword>
<evidence type="ECO:0000313" key="9">
    <source>
        <dbReference type="Proteomes" id="UP000247702"/>
    </source>
</evidence>
<dbReference type="Pfam" id="PF14372">
    <property type="entry name" value="hAT-like_RNase-H"/>
    <property type="match status" value="1"/>
</dbReference>
<dbReference type="InterPro" id="IPR012337">
    <property type="entry name" value="RNaseH-like_sf"/>
</dbReference>
<keyword evidence="9" id="KW-1185">Reference proteome</keyword>
<keyword evidence="2" id="KW-0479">Metal-binding</keyword>
<dbReference type="SUPFAM" id="SSF53098">
    <property type="entry name" value="Ribonuclease H-like"/>
    <property type="match status" value="1"/>
</dbReference>
<keyword evidence="3" id="KW-0863">Zinc-finger</keyword>
<dbReference type="GO" id="GO:0005634">
    <property type="term" value="C:nucleus"/>
    <property type="evidence" value="ECO:0007669"/>
    <property type="project" value="UniProtKB-SubCell"/>
</dbReference>
<evidence type="ECO:0000256" key="3">
    <source>
        <dbReference type="ARBA" id="ARBA00022771"/>
    </source>
</evidence>
<proteinExistence type="predicted"/>